<protein>
    <submittedName>
        <fullName evidence="2">Putative periplasmic protein</fullName>
    </submittedName>
</protein>
<dbReference type="InterPro" id="IPR025263">
    <property type="entry name" value="YhdP_central"/>
</dbReference>
<feature type="domain" description="YhdP central" evidence="1">
    <location>
        <begin position="166"/>
        <end position="386"/>
    </location>
</feature>
<feature type="domain" description="YhdP central" evidence="1">
    <location>
        <begin position="653"/>
        <end position="783"/>
    </location>
</feature>
<proteinExistence type="predicted"/>
<evidence type="ECO:0000313" key="2">
    <source>
        <dbReference type="EMBL" id="SFV49917.1"/>
    </source>
</evidence>
<name>A0A1W1B8U8_9ZZZZ</name>
<accession>A0A1W1B8U8</accession>
<dbReference type="AlphaFoldDB" id="A0A1W1B8U8"/>
<gene>
    <name evidence="2" type="ORF">MNB_SV-6-919</name>
</gene>
<evidence type="ECO:0000259" key="1">
    <source>
        <dbReference type="Pfam" id="PF13116"/>
    </source>
</evidence>
<reference evidence="2" key="1">
    <citation type="submission" date="2016-10" db="EMBL/GenBank/DDBJ databases">
        <authorList>
            <person name="de Groot N.N."/>
        </authorList>
    </citation>
    <scope>NUCLEOTIDE SEQUENCE</scope>
</reference>
<dbReference type="Pfam" id="PF13116">
    <property type="entry name" value="YhdP"/>
    <property type="match status" value="2"/>
</dbReference>
<sequence length="811" mass="91188">MDGLYLKLDKKLIFKVDKLTIPHIKRGNTVPDFDKNLDRINKILKFFEYISLKKIEFKNDIYTFLYTDHILYLTNNEFEVAAHNISRVGKELQAIIDLIYIKKYDVRLSGKLVYNYKNDIALIHGDAQYRDIKIEYVVNKNKNNFYYVTKSNRFTQLKPLVEQFDLPPKINEWIVENIKADGYTLNSLKGMGKIEESGVNLMPKTIMAKATLDNAIIKFQKDIPPVLSKELNIRFEDGDLLFDIDSPSFENISLAGSRVSIVKLAELKPTLKLNLLFESRFDSRVESILKSYNIELPIKQRGGKIKTDLKIDVDLLKKSLSFGGDFNISKSTISIGGVEFPVDGGDLHIEDGVVYLKNIALKNHTIDAVANGKIYLKDSKAAIKLKINRLHLGGKKDGLLSIKDRVVPIDIVYKKGVKITLPTYLASMNISDVDKSATIKLRDLKRIKKSIKSLPISIVGGSLSLETKDYDKYNFSGILKRDDCFFYENNDSVCLTQIPIGGSFSKEYLILKALNGRFVLDTKKSIVNLNRLNIDLKKYFEVEDKNRTKTDGQVVAKKMKVIAKKSLLRYGTHRLLTDKYQLGILPNGNFHFRGTLDRDLITVTKNSKQLEIVANRIEDKMLHPLINFAGLQGGRYTVKISGVVGKKMRGVIRLDGGLMSDFKAYNNVLALINTVPALATLSSPGFNSKGFKIEQGIVKFTMIKGTKLIFDSVFIEGKSATISGDGVIDLDTKKIDVDLAIQTAKPIDKFISSIPVVGYIIAGDDESIMTVGLHIGGTLDRPETKTSTIKDVLMLPFNLIKRTIVGKKKNP</sequence>
<organism evidence="2">
    <name type="scientific">hydrothermal vent metagenome</name>
    <dbReference type="NCBI Taxonomy" id="652676"/>
    <lineage>
        <taxon>unclassified sequences</taxon>
        <taxon>metagenomes</taxon>
        <taxon>ecological metagenomes</taxon>
    </lineage>
</organism>
<dbReference type="EMBL" id="FPHC01000004">
    <property type="protein sequence ID" value="SFV49917.1"/>
    <property type="molecule type" value="Genomic_DNA"/>
</dbReference>